<evidence type="ECO:0000256" key="1">
    <source>
        <dbReference type="ARBA" id="ARBA00006799"/>
    </source>
</evidence>
<name>A0A5U3ERU6_SALET</name>
<evidence type="ECO:0000256" key="2">
    <source>
        <dbReference type="SAM" id="MobiDB-lite"/>
    </source>
</evidence>
<evidence type="ECO:0000313" key="3">
    <source>
        <dbReference type="EMBL" id="EBP3998732.1"/>
    </source>
</evidence>
<feature type="region of interest" description="Disordered" evidence="2">
    <location>
        <begin position="1"/>
        <end position="21"/>
    </location>
</feature>
<dbReference type="Proteomes" id="UP000839575">
    <property type="component" value="Unassembled WGS sequence"/>
</dbReference>
<dbReference type="InterPro" id="IPR006430">
    <property type="entry name" value="Phage_portal_PBSX"/>
</dbReference>
<comment type="caution">
    <text evidence="3">The sequence shown here is derived from an EMBL/GenBank/DDBJ whole genome shotgun (WGS) entry which is preliminary data.</text>
</comment>
<sequence length="355" mass="40287">MSKKNRYPSRRKNTATSGGQGIEMLTFGDPVPMLDQREYFDYLECPVMDRWYEPPLSPDGLSRSFRSAIHHSSPVYVKRNILVSTLMPTPMMSTLTFSRFVLEYLIFGNAYLELRRNGLGEPWRLEPVLAKYARRGTDPDTYWFVHPGSDPYPFKKGSVFHLLEPDINQEIYGLPEYLAALNATWLNESATLFRRRYYLNGGHMGFILYLNSALQNNEDVVAVHRAMKDAKGIGNFRNMFLYSPNGNKDGIQVIPLSEIATKDDFPAIKTHTRNDQLSAHRVPPQLMGILPEKDSGFGDVGKAAMVFARNELVPLQARMQEINQWLGDEVIRFMPYTLGEGSGDLPDDVPTLPGL</sequence>
<dbReference type="PIRSF" id="PIRSF018494">
    <property type="entry name" value="PBSX_VPQ"/>
    <property type="match status" value="1"/>
</dbReference>
<protein>
    <submittedName>
        <fullName evidence="3">Phage portal protein</fullName>
    </submittedName>
</protein>
<dbReference type="AlphaFoldDB" id="A0A5U3ERU6"/>
<dbReference type="InterPro" id="IPR030935">
    <property type="entry name" value="PBSX_Proteobac"/>
</dbReference>
<dbReference type="InterPro" id="IPR006944">
    <property type="entry name" value="Phage/GTA_portal"/>
</dbReference>
<dbReference type="NCBIfam" id="TIGR01540">
    <property type="entry name" value="portal_PBSX"/>
    <property type="match status" value="1"/>
</dbReference>
<comment type="similarity">
    <text evidence="1">Belongs to the phage portal family. PBSX subfamily.</text>
</comment>
<organism evidence="3">
    <name type="scientific">Salmonella enterica I</name>
    <dbReference type="NCBI Taxonomy" id="59201"/>
    <lineage>
        <taxon>Bacteria</taxon>
        <taxon>Pseudomonadati</taxon>
        <taxon>Pseudomonadota</taxon>
        <taxon>Gammaproteobacteria</taxon>
        <taxon>Enterobacterales</taxon>
        <taxon>Enterobacteriaceae</taxon>
        <taxon>Salmonella</taxon>
    </lineage>
</organism>
<accession>A0A5U3ERU6</accession>
<dbReference type="Pfam" id="PF04860">
    <property type="entry name" value="Phage_portal"/>
    <property type="match status" value="1"/>
</dbReference>
<feature type="compositionally biased region" description="Basic residues" evidence="2">
    <location>
        <begin position="1"/>
        <end position="13"/>
    </location>
</feature>
<gene>
    <name evidence="3" type="ORF">S301_08565</name>
</gene>
<proteinExistence type="inferred from homology"/>
<reference evidence="3" key="1">
    <citation type="submission" date="2018-07" db="EMBL/GenBank/DDBJ databases">
        <authorList>
            <consortium name="GenomeTrakr network: Whole genome sequencing for foodborne pathogen traceback"/>
        </authorList>
    </citation>
    <scope>NUCLEOTIDE SEQUENCE [LARGE SCALE GENOMIC DNA]</scope>
    <source>
        <strain evidence="3">CFSAN002851</strain>
    </source>
</reference>
<dbReference type="EMBL" id="AAGLPX010000013">
    <property type="protein sequence ID" value="EBP3998732.1"/>
    <property type="molecule type" value="Genomic_DNA"/>
</dbReference>